<name>A0A8J6DTH8_GALPY</name>
<evidence type="ECO:0000256" key="1">
    <source>
        <dbReference type="SAM" id="MobiDB-lite"/>
    </source>
</evidence>
<dbReference type="OrthoDB" id="4748970at2759"/>
<sequence length="258" mass="28906">MSTQEPAYIQESESPLSAEDHSYPRDLGLCACSDLETRLLTSIGPQVQQALRALRAEQAPPKNVSSITWYQVGKPSLISHLEQEEESRTEERGLRPHTCPGTHQTDTCRCQHCRGVDPPPVPHGGVRECSLSDWDAPSRVKWSTLMEDIFGKEAASGGTVERTSLGEKSTEYAHLFETFSTGPHLAQQMEKHPGKRPYHRRDYGVVFKNSVSAGRGQVRHSPQVRRAPRPLFGMQSLLAFFTVGHVFRRPMRPATQHE</sequence>
<evidence type="ECO:0000313" key="3">
    <source>
        <dbReference type="Proteomes" id="UP000700334"/>
    </source>
</evidence>
<dbReference type="Proteomes" id="UP000700334">
    <property type="component" value="Unassembled WGS sequence"/>
</dbReference>
<dbReference type="EMBL" id="JAGFMF010011614">
    <property type="protein sequence ID" value="KAG8519275.1"/>
    <property type="molecule type" value="Genomic_DNA"/>
</dbReference>
<accession>A0A8J6DTH8</accession>
<feature type="region of interest" description="Disordered" evidence="1">
    <location>
        <begin position="1"/>
        <end position="21"/>
    </location>
</feature>
<comment type="caution">
    <text evidence="2">The sequence shown here is derived from an EMBL/GenBank/DDBJ whole genome shotgun (WGS) entry which is preliminary data.</text>
</comment>
<proteinExistence type="predicted"/>
<organism evidence="2 3">
    <name type="scientific">Galemys pyrenaicus</name>
    <name type="common">Iberian desman</name>
    <name type="synonym">Pyrenean desman</name>
    <dbReference type="NCBI Taxonomy" id="202257"/>
    <lineage>
        <taxon>Eukaryota</taxon>
        <taxon>Metazoa</taxon>
        <taxon>Chordata</taxon>
        <taxon>Craniata</taxon>
        <taxon>Vertebrata</taxon>
        <taxon>Euteleostomi</taxon>
        <taxon>Mammalia</taxon>
        <taxon>Eutheria</taxon>
        <taxon>Laurasiatheria</taxon>
        <taxon>Eulipotyphla</taxon>
        <taxon>Talpidae</taxon>
        <taxon>Galemys</taxon>
    </lineage>
</organism>
<evidence type="ECO:0000313" key="2">
    <source>
        <dbReference type="EMBL" id="KAG8519275.1"/>
    </source>
</evidence>
<keyword evidence="3" id="KW-1185">Reference proteome</keyword>
<feature type="compositionally biased region" description="Polar residues" evidence="1">
    <location>
        <begin position="1"/>
        <end position="15"/>
    </location>
</feature>
<gene>
    <name evidence="2" type="ORF">J0S82_006101</name>
</gene>
<dbReference type="AlphaFoldDB" id="A0A8J6DTH8"/>
<feature type="region of interest" description="Disordered" evidence="1">
    <location>
        <begin position="81"/>
        <end position="101"/>
    </location>
</feature>
<reference evidence="2" key="1">
    <citation type="journal article" date="2021" name="Evol. Appl.">
        <title>The genome of the Pyrenean desman and the effects of bottlenecks and inbreeding on the genomic landscape of an endangered species.</title>
        <authorList>
            <person name="Escoda L."/>
            <person name="Castresana J."/>
        </authorList>
    </citation>
    <scope>NUCLEOTIDE SEQUENCE</scope>
    <source>
        <strain evidence="2">IBE-C5619</strain>
    </source>
</reference>
<protein>
    <submittedName>
        <fullName evidence="2">Zinc finger protein 317</fullName>
    </submittedName>
</protein>